<organism evidence="2 3">
    <name type="scientific">Thalictrum thalictroides</name>
    <name type="common">Rue-anemone</name>
    <name type="synonym">Anemone thalictroides</name>
    <dbReference type="NCBI Taxonomy" id="46969"/>
    <lineage>
        <taxon>Eukaryota</taxon>
        <taxon>Viridiplantae</taxon>
        <taxon>Streptophyta</taxon>
        <taxon>Embryophyta</taxon>
        <taxon>Tracheophyta</taxon>
        <taxon>Spermatophyta</taxon>
        <taxon>Magnoliopsida</taxon>
        <taxon>Ranunculales</taxon>
        <taxon>Ranunculaceae</taxon>
        <taxon>Thalictroideae</taxon>
        <taxon>Thalictrum</taxon>
    </lineage>
</organism>
<dbReference type="OrthoDB" id="1938526at2759"/>
<name>A0A7J6VMD4_THATH</name>
<dbReference type="PANTHER" id="PTHR46872">
    <property type="entry name" value="DNA BINDING PROTEIN"/>
    <property type="match status" value="1"/>
</dbReference>
<evidence type="ECO:0000256" key="1">
    <source>
        <dbReference type="SAM" id="MobiDB-lite"/>
    </source>
</evidence>
<proteinExistence type="predicted"/>
<gene>
    <name evidence="2" type="ORF">FRX31_025113</name>
</gene>
<accession>A0A7J6VMD4</accession>
<keyword evidence="3" id="KW-1185">Reference proteome</keyword>
<dbReference type="Proteomes" id="UP000554482">
    <property type="component" value="Unassembled WGS sequence"/>
</dbReference>
<feature type="non-terminal residue" evidence="2">
    <location>
        <position position="1"/>
    </location>
</feature>
<evidence type="ECO:0000313" key="2">
    <source>
        <dbReference type="EMBL" id="KAF5185300.1"/>
    </source>
</evidence>
<sequence>KKRKFHQLIQRTSTAISGSAPKKPKQQNPVQLKEEQASLPISKTGLRSCVDSVDSSNQIPANTCSRNGSLRSRRRNISRIWIPQAITQCDIRDWSDDNGNVVQEFDDDSTTVSDELDTHEADTQTLLDGSVRLLVSGDGLRTDVIRFTFQDEVMQSWEPILDSHDSVGSSEISNPPVALLVSDEDLHTEVVRSIFQDETMQNCDPYDSISPMLAIDDPDGSSEVSEYPPGTMTLDGPVTLLVSSDGLHTEVVRPTFQDEPLQTLEPYDNFSPILIPNDSDSSSEISSPIVRRREDEVTNWIGQQSFDNDLDVSKWLGTKVVPNEGGDIETNSELIGSERSTSSSCDPPDYMECINDEFESCYDLQTKVAICPTLEDETMCRSRVLEKSLSSTFFDRSVLCFDLQAKVAVNSTLEEDEPMQSSEPDKTIEPVLDLNDSVDSESCYDIQTDVTSSAPPILMPDDSGDSVSCYDLQTKARISPRKSDEIISSILTSDDPMDSAKSSKVPRRSGRLSNFTGDSVVRTTIPISDRFQADLPKWIGPNNRHYNLESSKWLGTKIWPSECGNMDTDMGLIGKGRSDLSCSCAYPDSTECIKHHIDEKRRQLLSEIGDAFYSWGFDKMGEAVSESWILQEQNIFKSLFKRKTTMSKGTFWRRAFKRLPFKSRESIVSYYFNVFVLKNVRMQARLHPSDIDSDDDDEVDKVLHKSKSSKIAWL</sequence>
<comment type="caution">
    <text evidence="2">The sequence shown here is derived from an EMBL/GenBank/DDBJ whole genome shotgun (WGS) entry which is preliminary data.</text>
</comment>
<feature type="region of interest" description="Disordered" evidence="1">
    <location>
        <begin position="1"/>
        <end position="38"/>
    </location>
</feature>
<dbReference type="AlphaFoldDB" id="A0A7J6VMD4"/>
<feature type="region of interest" description="Disordered" evidence="1">
    <location>
        <begin position="491"/>
        <end position="511"/>
    </location>
</feature>
<dbReference type="PANTHER" id="PTHR46872:SF10">
    <property type="entry name" value="MYB-LIKE DOMAIN-CONTAINING PROTEIN"/>
    <property type="match status" value="1"/>
</dbReference>
<protein>
    <submittedName>
        <fullName evidence="2">At-rich interactive domain-containing protein</fullName>
    </submittedName>
</protein>
<evidence type="ECO:0000313" key="3">
    <source>
        <dbReference type="Proteomes" id="UP000554482"/>
    </source>
</evidence>
<dbReference type="EMBL" id="JABWDY010030891">
    <property type="protein sequence ID" value="KAF5185300.1"/>
    <property type="molecule type" value="Genomic_DNA"/>
</dbReference>
<reference evidence="2 3" key="1">
    <citation type="submission" date="2020-06" db="EMBL/GenBank/DDBJ databases">
        <title>Transcriptomic and genomic resources for Thalictrum thalictroides and T. hernandezii: Facilitating candidate gene discovery in an emerging model plant lineage.</title>
        <authorList>
            <person name="Arias T."/>
            <person name="Riano-Pachon D.M."/>
            <person name="Di Stilio V.S."/>
        </authorList>
    </citation>
    <scope>NUCLEOTIDE SEQUENCE [LARGE SCALE GENOMIC DNA]</scope>
    <source>
        <strain evidence="3">cv. WT478/WT964</strain>
        <tissue evidence="2">Leaves</tissue>
    </source>
</reference>